<feature type="region of interest" description="Disordered" evidence="1">
    <location>
        <begin position="1"/>
        <end position="20"/>
    </location>
</feature>
<proteinExistence type="predicted"/>
<reference evidence="3" key="1">
    <citation type="journal article" date="2003" name="Genome Biol.">
        <title>An integrated gene annotation and transcriptional profiling approach towards the full gene content of the Drosophila genome.</title>
        <authorList>
            <person name="Hild M."/>
            <person name="Beckmann B."/>
            <person name="Haas S.A."/>
            <person name="Koch B."/>
            <person name="Solovyev V."/>
            <person name="Busold C."/>
            <person name="Fellenberg K."/>
            <person name="Boutros M."/>
            <person name="Vingron M."/>
            <person name="Sauer F."/>
            <person name="Hoheisel J.D."/>
            <person name="Paro R."/>
        </authorList>
    </citation>
    <scope>NUCLEOTIDE SEQUENCE</scope>
</reference>
<name>Q6IJ13_DROME</name>
<keyword evidence="2" id="KW-0472">Membrane</keyword>
<accession>Q6IJ13</accession>
<gene>
    <name evidence="3" type="ORF">HDC16183</name>
</gene>
<feature type="transmembrane region" description="Helical" evidence="2">
    <location>
        <begin position="52"/>
        <end position="70"/>
    </location>
</feature>
<feature type="compositionally biased region" description="Polar residues" evidence="1">
    <location>
        <begin position="1"/>
        <end position="10"/>
    </location>
</feature>
<organism evidence="3">
    <name type="scientific">Drosophila melanogaster</name>
    <name type="common">Fruit fly</name>
    <dbReference type="NCBI Taxonomy" id="7227"/>
    <lineage>
        <taxon>Eukaryota</taxon>
        <taxon>Metazoa</taxon>
        <taxon>Ecdysozoa</taxon>
        <taxon>Arthropoda</taxon>
        <taxon>Hexapoda</taxon>
        <taxon>Insecta</taxon>
        <taxon>Pterygota</taxon>
        <taxon>Neoptera</taxon>
        <taxon>Endopterygota</taxon>
        <taxon>Diptera</taxon>
        <taxon>Brachycera</taxon>
        <taxon>Muscomorpha</taxon>
        <taxon>Ephydroidea</taxon>
        <taxon>Drosophilidae</taxon>
        <taxon>Drosophila</taxon>
        <taxon>Sophophora</taxon>
    </lineage>
</organism>
<evidence type="ECO:0000256" key="1">
    <source>
        <dbReference type="SAM" id="MobiDB-lite"/>
    </source>
</evidence>
<evidence type="ECO:0000313" key="3">
    <source>
        <dbReference type="EMBL" id="DAA04408.1"/>
    </source>
</evidence>
<dbReference type="EMBL" id="BK002903">
    <property type="protein sequence ID" value="DAA04408.1"/>
    <property type="molecule type" value="Genomic_DNA"/>
</dbReference>
<sequence>MRESVAQAQQDPGFGSASATKSGHCALVVVVVVAMLMLMAIVLLVLRVVMVVVVLVILLVVAASLSWYSAQDQRQDNARVNPNG</sequence>
<keyword evidence="2" id="KW-0812">Transmembrane</keyword>
<dbReference type="AlphaFoldDB" id="Q6IJ13"/>
<feature type="transmembrane region" description="Helical" evidence="2">
    <location>
        <begin position="25"/>
        <end position="46"/>
    </location>
</feature>
<evidence type="ECO:0000256" key="2">
    <source>
        <dbReference type="SAM" id="Phobius"/>
    </source>
</evidence>
<protein>
    <submittedName>
        <fullName evidence="3">HDC16183</fullName>
    </submittedName>
</protein>
<keyword evidence="2" id="KW-1133">Transmembrane helix</keyword>